<dbReference type="EMBL" id="BRXW01000085">
    <property type="protein sequence ID" value="GMI05286.1"/>
    <property type="molecule type" value="Genomic_DNA"/>
</dbReference>
<evidence type="ECO:0000313" key="3">
    <source>
        <dbReference type="Proteomes" id="UP001165122"/>
    </source>
</evidence>
<sequence length="86" mass="9090">MSADGEEGEGIEHRRLGFDGNETPGSVHEDDSTIAPHEIANDDWDDDSVAGGAGGDGVSARRKSGPKPIEGVERDKWGRITRTCVG</sequence>
<reference evidence="3" key="1">
    <citation type="journal article" date="2023" name="Commun. Biol.">
        <title>Genome analysis of Parmales, the sister group of diatoms, reveals the evolutionary specialization of diatoms from phago-mixotrophs to photoautotrophs.</title>
        <authorList>
            <person name="Ban H."/>
            <person name="Sato S."/>
            <person name="Yoshikawa S."/>
            <person name="Yamada K."/>
            <person name="Nakamura Y."/>
            <person name="Ichinomiya M."/>
            <person name="Sato N."/>
            <person name="Blanc-Mathieu R."/>
            <person name="Endo H."/>
            <person name="Kuwata A."/>
            <person name="Ogata H."/>
        </authorList>
    </citation>
    <scope>NUCLEOTIDE SEQUENCE [LARGE SCALE GENOMIC DNA]</scope>
    <source>
        <strain evidence="3">NIES 3700</strain>
    </source>
</reference>
<protein>
    <submittedName>
        <fullName evidence="2">Uncharacterized protein</fullName>
    </submittedName>
</protein>
<organism evidence="2 3">
    <name type="scientific">Triparma laevis f. longispina</name>
    <dbReference type="NCBI Taxonomy" id="1714387"/>
    <lineage>
        <taxon>Eukaryota</taxon>
        <taxon>Sar</taxon>
        <taxon>Stramenopiles</taxon>
        <taxon>Ochrophyta</taxon>
        <taxon>Bolidophyceae</taxon>
        <taxon>Parmales</taxon>
        <taxon>Triparmaceae</taxon>
        <taxon>Triparma</taxon>
    </lineage>
</organism>
<keyword evidence="3" id="KW-1185">Reference proteome</keyword>
<accession>A0A9W7CFQ4</accession>
<comment type="caution">
    <text evidence="2">The sequence shown here is derived from an EMBL/GenBank/DDBJ whole genome shotgun (WGS) entry which is preliminary data.</text>
</comment>
<evidence type="ECO:0000256" key="1">
    <source>
        <dbReference type="SAM" id="MobiDB-lite"/>
    </source>
</evidence>
<evidence type="ECO:0000313" key="2">
    <source>
        <dbReference type="EMBL" id="GMI05286.1"/>
    </source>
</evidence>
<name>A0A9W7CFQ4_9STRA</name>
<gene>
    <name evidence="2" type="ORF">TrLO_g4094</name>
</gene>
<proteinExistence type="predicted"/>
<feature type="region of interest" description="Disordered" evidence="1">
    <location>
        <begin position="1"/>
        <end position="75"/>
    </location>
</feature>
<dbReference type="AlphaFoldDB" id="A0A9W7CFQ4"/>
<dbReference type="Proteomes" id="UP001165122">
    <property type="component" value="Unassembled WGS sequence"/>
</dbReference>